<dbReference type="Proteomes" id="UP000239772">
    <property type="component" value="Unassembled WGS sequence"/>
</dbReference>
<dbReference type="InterPro" id="IPR011614">
    <property type="entry name" value="Catalase_core"/>
</dbReference>
<dbReference type="OrthoDB" id="255727at2"/>
<evidence type="ECO:0000259" key="10">
    <source>
        <dbReference type="SMART" id="SM01060"/>
    </source>
</evidence>
<dbReference type="GO" id="GO:0020037">
    <property type="term" value="F:heme binding"/>
    <property type="evidence" value="ECO:0007669"/>
    <property type="project" value="InterPro"/>
</dbReference>
<accession>A0A2T1HVG4</accession>
<comment type="caution">
    <text evidence="11">The sequence shown here is derived from an EMBL/GenBank/DDBJ whole genome shotgun (WGS) entry which is preliminary data.</text>
</comment>
<evidence type="ECO:0000256" key="7">
    <source>
        <dbReference type="PIRNR" id="PIRNR000296"/>
    </source>
</evidence>
<protein>
    <recommendedName>
        <fullName evidence="7">Catalase-related peroxidase</fullName>
        <ecNumber evidence="7">1.11.1.-</ecNumber>
    </recommendedName>
</protein>
<dbReference type="InterPro" id="IPR018028">
    <property type="entry name" value="Catalase"/>
</dbReference>
<dbReference type="GO" id="GO:0005737">
    <property type="term" value="C:cytoplasm"/>
    <property type="evidence" value="ECO:0007669"/>
    <property type="project" value="TreeGrafter"/>
</dbReference>
<dbReference type="PANTHER" id="PTHR11465:SF9">
    <property type="entry name" value="CATALASE"/>
    <property type="match status" value="1"/>
</dbReference>
<dbReference type="SMART" id="SM01060">
    <property type="entry name" value="Catalase"/>
    <property type="match status" value="1"/>
</dbReference>
<dbReference type="InterPro" id="IPR024168">
    <property type="entry name" value="Catalase_SrpA-type_pred"/>
</dbReference>
<dbReference type="Gene3D" id="1.20.1280.120">
    <property type="match status" value="1"/>
</dbReference>
<dbReference type="GO" id="GO:0046872">
    <property type="term" value="F:metal ion binding"/>
    <property type="evidence" value="ECO:0007669"/>
    <property type="project" value="UniProtKB-KW"/>
</dbReference>
<dbReference type="Gene3D" id="2.40.180.10">
    <property type="entry name" value="Catalase core domain"/>
    <property type="match status" value="1"/>
</dbReference>
<proteinExistence type="inferred from homology"/>
<gene>
    <name evidence="11" type="ORF">SLNSH_08220</name>
</gene>
<feature type="active site" evidence="8">
    <location>
        <position position="45"/>
    </location>
</feature>
<dbReference type="CDD" id="cd08153">
    <property type="entry name" value="srpA_like"/>
    <property type="match status" value="1"/>
</dbReference>
<dbReference type="InterPro" id="IPR020835">
    <property type="entry name" value="Catalase_sf"/>
</dbReference>
<evidence type="ECO:0000256" key="2">
    <source>
        <dbReference type="ARBA" id="ARBA00022559"/>
    </source>
</evidence>
<dbReference type="SUPFAM" id="SSF56634">
    <property type="entry name" value="Heme-dependent catalase-like"/>
    <property type="match status" value="1"/>
</dbReference>
<evidence type="ECO:0000256" key="3">
    <source>
        <dbReference type="ARBA" id="ARBA00022617"/>
    </source>
</evidence>
<keyword evidence="3 7" id="KW-0349">Heme</keyword>
<dbReference type="EMBL" id="PVZS01000007">
    <property type="protein sequence ID" value="PSC05631.1"/>
    <property type="molecule type" value="Genomic_DNA"/>
</dbReference>
<evidence type="ECO:0000256" key="4">
    <source>
        <dbReference type="ARBA" id="ARBA00022723"/>
    </source>
</evidence>
<evidence type="ECO:0000256" key="1">
    <source>
        <dbReference type="ARBA" id="ARBA00005329"/>
    </source>
</evidence>
<dbReference type="Pfam" id="PF00199">
    <property type="entry name" value="Catalase"/>
    <property type="match status" value="1"/>
</dbReference>
<comment type="cofactor">
    <cofactor evidence="7">
        <name>heme</name>
        <dbReference type="ChEBI" id="CHEBI:30413"/>
    </cofactor>
</comment>
<name>A0A2T1HVG4_9HYPH</name>
<evidence type="ECO:0000256" key="6">
    <source>
        <dbReference type="ARBA" id="ARBA00023004"/>
    </source>
</evidence>
<reference evidence="12" key="1">
    <citation type="submission" date="2018-03" db="EMBL/GenBank/DDBJ databases">
        <authorList>
            <person name="Sun L."/>
            <person name="Liu H."/>
            <person name="Chen W."/>
            <person name="Huang K."/>
            <person name="Liu W."/>
            <person name="Gao X."/>
        </authorList>
    </citation>
    <scope>NUCLEOTIDE SEQUENCE [LARGE SCALE GENOMIC DNA]</scope>
    <source>
        <strain evidence="12">SH9</strain>
    </source>
</reference>
<dbReference type="PIRSF" id="PIRSF000296">
    <property type="entry name" value="SrpA"/>
    <property type="match status" value="1"/>
</dbReference>
<sequence>MSVACLGAQMLGDPAARAQDKPVPEQIVDVMNRLWGQHPGMRANHAKGVVVEGSFAPSPDGAALSASPLFAGGPVPVTVRFSDATGIPTIADGSPQANPHGMAVKFKLSDGGEMDIVANSLKFFPVATGEEFRDMLQAAAESGPGAPKPTRLEQFVAAHPAALKAVQSVQTPASLARETYNGIDAFVFVSRDGKRQPFRFRIDPDEGAEHLDAEAAAAKQPDFLMKEIAERVSSRPVVFHLKAQLAQAGDPTSDPTKPWPEDRRIVELGRITLTRPAPDSATAEKSLLFLPQNLTAGVEQSDDPLIDARNAAYAVSFGRRQ</sequence>
<dbReference type="PANTHER" id="PTHR11465">
    <property type="entry name" value="CATALASE"/>
    <property type="match status" value="1"/>
</dbReference>
<evidence type="ECO:0000313" key="11">
    <source>
        <dbReference type="EMBL" id="PSC05631.1"/>
    </source>
</evidence>
<evidence type="ECO:0000256" key="9">
    <source>
        <dbReference type="PIRSR" id="PIRSR000296-2"/>
    </source>
</evidence>
<keyword evidence="12" id="KW-1185">Reference proteome</keyword>
<keyword evidence="2 7" id="KW-0575">Peroxidase</keyword>
<keyword evidence="4 7" id="KW-0479">Metal-binding</keyword>
<evidence type="ECO:0000256" key="8">
    <source>
        <dbReference type="PIRSR" id="PIRSR000296-1"/>
    </source>
</evidence>
<dbReference type="GO" id="GO:0042542">
    <property type="term" value="P:response to hydrogen peroxide"/>
    <property type="evidence" value="ECO:0007669"/>
    <property type="project" value="TreeGrafter"/>
</dbReference>
<comment type="function">
    <text evidence="7">Has an organic peroxide-dependent peroxidase activity.</text>
</comment>
<dbReference type="GO" id="GO:0042744">
    <property type="term" value="P:hydrogen peroxide catabolic process"/>
    <property type="evidence" value="ECO:0007669"/>
    <property type="project" value="TreeGrafter"/>
</dbReference>
<organism evidence="11 12">
    <name type="scientific">Alsobacter soli</name>
    <dbReference type="NCBI Taxonomy" id="2109933"/>
    <lineage>
        <taxon>Bacteria</taxon>
        <taxon>Pseudomonadati</taxon>
        <taxon>Pseudomonadota</taxon>
        <taxon>Alphaproteobacteria</taxon>
        <taxon>Hyphomicrobiales</taxon>
        <taxon>Alsobacteraceae</taxon>
        <taxon>Alsobacter</taxon>
    </lineage>
</organism>
<dbReference type="GO" id="GO:0004096">
    <property type="term" value="F:catalase activity"/>
    <property type="evidence" value="ECO:0007669"/>
    <property type="project" value="InterPro"/>
</dbReference>
<feature type="domain" description="Catalase core" evidence="10">
    <location>
        <begin position="8"/>
        <end position="321"/>
    </location>
</feature>
<keyword evidence="6 7" id="KW-0408">Iron</keyword>
<comment type="similarity">
    <text evidence="1 7">Belongs to the catalase family.</text>
</comment>
<dbReference type="AlphaFoldDB" id="A0A2T1HVG4"/>
<evidence type="ECO:0000256" key="5">
    <source>
        <dbReference type="ARBA" id="ARBA00023002"/>
    </source>
</evidence>
<evidence type="ECO:0000313" key="12">
    <source>
        <dbReference type="Proteomes" id="UP000239772"/>
    </source>
</evidence>
<keyword evidence="5 7" id="KW-0560">Oxidoreductase</keyword>
<dbReference type="EC" id="1.11.1.-" evidence="7"/>
<dbReference type="PRINTS" id="PR00067">
    <property type="entry name" value="CATALASE"/>
</dbReference>
<dbReference type="PROSITE" id="PS51402">
    <property type="entry name" value="CATALASE_3"/>
    <property type="match status" value="1"/>
</dbReference>
<feature type="binding site" description="axial binding residue" evidence="9">
    <location>
        <position position="313"/>
    </location>
    <ligand>
        <name>heme</name>
        <dbReference type="ChEBI" id="CHEBI:30413"/>
    </ligand>
    <ligandPart>
        <name>Fe</name>
        <dbReference type="ChEBI" id="CHEBI:18248"/>
    </ligandPart>
</feature>